<dbReference type="AlphaFoldDB" id="A0A318SHB2"/>
<protein>
    <submittedName>
        <fullName evidence="1">Uncharacterized protein</fullName>
    </submittedName>
</protein>
<reference evidence="1 2" key="1">
    <citation type="submission" date="2018-06" db="EMBL/GenBank/DDBJ databases">
        <title>Genomic Encyclopedia of Type Strains, Phase III (KMG-III): the genomes of soil and plant-associated and newly described type strains.</title>
        <authorList>
            <person name="Whitman W."/>
        </authorList>
    </citation>
    <scope>NUCLEOTIDE SEQUENCE [LARGE SCALE GENOMIC DNA]</scope>
    <source>
        <strain evidence="1 2">CECT 7646</strain>
    </source>
</reference>
<evidence type="ECO:0000313" key="2">
    <source>
        <dbReference type="Proteomes" id="UP000247540"/>
    </source>
</evidence>
<evidence type="ECO:0000313" key="1">
    <source>
        <dbReference type="EMBL" id="PYE74270.1"/>
    </source>
</evidence>
<dbReference type="RefSeq" id="WP_146228770.1">
    <property type="nucleotide sequence ID" value="NZ_JAMOFZ010000026.1"/>
</dbReference>
<proteinExistence type="predicted"/>
<dbReference type="Proteomes" id="UP000247540">
    <property type="component" value="Unassembled WGS sequence"/>
</dbReference>
<name>A0A318SHB2_9BURK</name>
<accession>A0A318SHB2</accession>
<gene>
    <name evidence="1" type="ORF">DFQ15_12728</name>
</gene>
<sequence>MTASNVFRLPHPATIDGGGGTVVGMYTPLWYAAKVLNTTAHSWWSEGIPPARKRSERATDAVVQVASSVVRHLRSAPPRPGSAAY</sequence>
<keyword evidence="2" id="KW-1185">Reference proteome</keyword>
<dbReference type="OrthoDB" id="9852835at2"/>
<comment type="caution">
    <text evidence="1">The sequence shown here is derived from an EMBL/GenBank/DDBJ whole genome shotgun (WGS) entry which is preliminary data.</text>
</comment>
<organism evidence="1 2">
    <name type="scientific">Xylophilus ampelinus</name>
    <dbReference type="NCBI Taxonomy" id="54067"/>
    <lineage>
        <taxon>Bacteria</taxon>
        <taxon>Pseudomonadati</taxon>
        <taxon>Pseudomonadota</taxon>
        <taxon>Betaproteobacteria</taxon>
        <taxon>Burkholderiales</taxon>
        <taxon>Xylophilus</taxon>
    </lineage>
</organism>
<dbReference type="EMBL" id="QJTC01000027">
    <property type="protein sequence ID" value="PYE74270.1"/>
    <property type="molecule type" value="Genomic_DNA"/>
</dbReference>